<evidence type="ECO:0000259" key="6">
    <source>
        <dbReference type="Pfam" id="PF06803"/>
    </source>
</evidence>
<dbReference type="AlphaFoldDB" id="A0A7G6E0Q7"/>
<organism evidence="7 8">
    <name type="scientific">Thermanaerosceptrum fracticalcis</name>
    <dbReference type="NCBI Taxonomy" id="1712410"/>
    <lineage>
        <taxon>Bacteria</taxon>
        <taxon>Bacillati</taxon>
        <taxon>Bacillota</taxon>
        <taxon>Clostridia</taxon>
        <taxon>Eubacteriales</taxon>
        <taxon>Peptococcaceae</taxon>
        <taxon>Thermanaerosceptrum</taxon>
    </lineage>
</organism>
<dbReference type="InterPro" id="IPR010652">
    <property type="entry name" value="DUF1232"/>
</dbReference>
<gene>
    <name evidence="7" type="ORF">BR63_04665</name>
</gene>
<evidence type="ECO:0000313" key="7">
    <source>
        <dbReference type="EMBL" id="QNB45661.1"/>
    </source>
</evidence>
<reference evidence="7 8" key="1">
    <citation type="journal article" date="2019" name="Front. Microbiol.">
        <title>Thermoanaerosceptrum fracticalcis gen. nov. sp. nov., a Novel Fumarate-Fermenting Microorganism From a Deep Fractured Carbonate Aquifer of the US Great Basin.</title>
        <authorList>
            <person name="Hamilton-Brehm S.D."/>
            <person name="Stewart L.E."/>
            <person name="Zavarin M."/>
            <person name="Caldwell M."/>
            <person name="Lawson P.A."/>
            <person name="Onstott T.C."/>
            <person name="Grzymski J."/>
            <person name="Neveux I."/>
            <person name="Lollar B.S."/>
            <person name="Russell C.E."/>
            <person name="Moser D.P."/>
        </authorList>
    </citation>
    <scope>NUCLEOTIDE SEQUENCE [LARGE SCALE GENOMIC DNA]</scope>
    <source>
        <strain evidence="7 8">DRI-13</strain>
    </source>
</reference>
<dbReference type="EMBL" id="CP045798">
    <property type="protein sequence ID" value="QNB45661.1"/>
    <property type="molecule type" value="Genomic_DNA"/>
</dbReference>
<keyword evidence="8" id="KW-1185">Reference proteome</keyword>
<evidence type="ECO:0000313" key="8">
    <source>
        <dbReference type="Proteomes" id="UP000515847"/>
    </source>
</evidence>
<protein>
    <submittedName>
        <fullName evidence="7">DUF1232 domain-containing protein</fullName>
    </submittedName>
</protein>
<dbReference type="Proteomes" id="UP000515847">
    <property type="component" value="Chromosome"/>
</dbReference>
<evidence type="ECO:0000256" key="5">
    <source>
        <dbReference type="SAM" id="Phobius"/>
    </source>
</evidence>
<keyword evidence="3 5" id="KW-1133">Transmembrane helix</keyword>
<sequence>MVKHRNKWHTIWNLPRLVSKSWALFKNPHISRERKLLVLLLGLGYLVWPLDLIPVIPLLGQIDDLGVIFFLLNWFVNKSEPEAIEAEYYFADEKEPKGK</sequence>
<evidence type="ECO:0000256" key="3">
    <source>
        <dbReference type="ARBA" id="ARBA00022989"/>
    </source>
</evidence>
<keyword evidence="4 5" id="KW-0472">Membrane</keyword>
<accession>A0A7G6E0Q7</accession>
<evidence type="ECO:0000256" key="1">
    <source>
        <dbReference type="ARBA" id="ARBA00004127"/>
    </source>
</evidence>
<evidence type="ECO:0000256" key="4">
    <source>
        <dbReference type="ARBA" id="ARBA00023136"/>
    </source>
</evidence>
<dbReference type="KEGG" id="tfr:BR63_04665"/>
<keyword evidence="2 5" id="KW-0812">Transmembrane</keyword>
<feature type="transmembrane region" description="Helical" evidence="5">
    <location>
        <begin position="36"/>
        <end position="56"/>
    </location>
</feature>
<proteinExistence type="predicted"/>
<evidence type="ECO:0000256" key="2">
    <source>
        <dbReference type="ARBA" id="ARBA00022692"/>
    </source>
</evidence>
<dbReference type="Pfam" id="PF06803">
    <property type="entry name" value="DUF1232"/>
    <property type="match status" value="1"/>
</dbReference>
<feature type="domain" description="DUF1232" evidence="6">
    <location>
        <begin position="36"/>
        <end position="70"/>
    </location>
</feature>
<comment type="subcellular location">
    <subcellularLocation>
        <location evidence="1">Endomembrane system</location>
        <topology evidence="1">Multi-pass membrane protein</topology>
    </subcellularLocation>
</comment>
<dbReference type="OrthoDB" id="1930546at2"/>
<name>A0A7G6E0Q7_THEFR</name>
<dbReference type="GO" id="GO:0012505">
    <property type="term" value="C:endomembrane system"/>
    <property type="evidence" value="ECO:0007669"/>
    <property type="project" value="UniProtKB-SubCell"/>
</dbReference>
<dbReference type="RefSeq" id="WP_034419867.1">
    <property type="nucleotide sequence ID" value="NZ_CP045798.1"/>
</dbReference>